<dbReference type="KEGG" id="bvz:BRAD3257_8034"/>
<sequence length="57" mass="5962">MDDAGALSGAGFVSAFCDLKPLGTSHIFGVLHFNVWRVECSVAGHSLLSSGQDVIQI</sequence>
<evidence type="ECO:0000313" key="2">
    <source>
        <dbReference type="Proteomes" id="UP000246085"/>
    </source>
</evidence>
<protein>
    <submittedName>
        <fullName evidence="1">Uncharacterized protein</fullName>
    </submittedName>
</protein>
<organism evidence="1 2">
    <name type="scientific">Bradyrhizobium vignae</name>
    <dbReference type="NCBI Taxonomy" id="1549949"/>
    <lineage>
        <taxon>Bacteria</taxon>
        <taxon>Pseudomonadati</taxon>
        <taxon>Pseudomonadota</taxon>
        <taxon>Alphaproteobacteria</taxon>
        <taxon>Hyphomicrobiales</taxon>
        <taxon>Nitrobacteraceae</taxon>
        <taxon>Bradyrhizobium</taxon>
    </lineage>
</organism>
<dbReference type="Proteomes" id="UP000246085">
    <property type="component" value="Chromosome BRAD3257"/>
</dbReference>
<gene>
    <name evidence="1" type="ORF">BRAD3257_8034</name>
</gene>
<dbReference type="AlphaFoldDB" id="A0A2U3QB14"/>
<name>A0A2U3QB14_9BRAD</name>
<accession>A0A2U3QB14</accession>
<dbReference type="EMBL" id="LS398110">
    <property type="protein sequence ID" value="SPP98631.1"/>
    <property type="molecule type" value="Genomic_DNA"/>
</dbReference>
<evidence type="ECO:0000313" key="1">
    <source>
        <dbReference type="EMBL" id="SPP98631.1"/>
    </source>
</evidence>
<reference evidence="1 2" key="1">
    <citation type="submission" date="2018-03" db="EMBL/GenBank/DDBJ databases">
        <authorList>
            <person name="Gully D."/>
        </authorList>
    </citation>
    <scope>NUCLEOTIDE SEQUENCE [LARGE SCALE GENOMIC DNA]</scope>
    <source>
        <strain evidence="1">ORS3257</strain>
    </source>
</reference>
<proteinExistence type="predicted"/>